<evidence type="ECO:0000313" key="10">
    <source>
        <dbReference type="Proteomes" id="UP000001357"/>
    </source>
</evidence>
<dbReference type="GeneID" id="5887437"/>
<dbReference type="PANTHER" id="PTHR21624">
    <property type="entry name" value="STEROL DESATURASE-RELATED PROTEIN"/>
    <property type="match status" value="1"/>
</dbReference>
<dbReference type="Proteomes" id="UP000001357">
    <property type="component" value="Unassembled WGS sequence"/>
</dbReference>
<evidence type="ECO:0000256" key="4">
    <source>
        <dbReference type="ARBA" id="ARBA00023002"/>
    </source>
</evidence>
<keyword evidence="4" id="KW-0560">Oxidoreductase</keyword>
<evidence type="ECO:0000256" key="1">
    <source>
        <dbReference type="ARBA" id="ARBA00004127"/>
    </source>
</evidence>
<dbReference type="InterPro" id="IPR006694">
    <property type="entry name" value="Fatty_acid_hydroxylase"/>
</dbReference>
<feature type="transmembrane region" description="Helical" evidence="7">
    <location>
        <begin position="376"/>
        <end position="395"/>
    </location>
</feature>
<proteinExistence type="predicted"/>
<dbReference type="GO" id="GO:0006643">
    <property type="term" value="P:membrane lipid metabolic process"/>
    <property type="evidence" value="ECO:0000318"/>
    <property type="project" value="GO_Central"/>
</dbReference>
<evidence type="ECO:0000256" key="2">
    <source>
        <dbReference type="ARBA" id="ARBA00022692"/>
    </source>
</evidence>
<dbReference type="STRING" id="81824.A9UNW4"/>
<keyword evidence="3 7" id="KW-1133">Transmembrane helix</keyword>
<dbReference type="Pfam" id="PF04116">
    <property type="entry name" value="FA_hydroxylase"/>
    <property type="match status" value="1"/>
</dbReference>
<dbReference type="FunCoup" id="A9UNW4">
    <property type="interactions" value="67"/>
</dbReference>
<accession>A9UNW4</accession>
<dbReference type="InterPro" id="IPR051689">
    <property type="entry name" value="Sterol_desaturase/TMEM195"/>
</dbReference>
<evidence type="ECO:0000256" key="3">
    <source>
        <dbReference type="ARBA" id="ARBA00022989"/>
    </source>
</evidence>
<feature type="transmembrane region" description="Helical" evidence="7">
    <location>
        <begin position="345"/>
        <end position="364"/>
    </location>
</feature>
<dbReference type="GO" id="GO:0005506">
    <property type="term" value="F:iron ion binding"/>
    <property type="evidence" value="ECO:0007669"/>
    <property type="project" value="InterPro"/>
</dbReference>
<evidence type="ECO:0000256" key="7">
    <source>
        <dbReference type="SAM" id="Phobius"/>
    </source>
</evidence>
<evidence type="ECO:0000313" key="9">
    <source>
        <dbReference type="EMBL" id="EDQ92769.1"/>
    </source>
</evidence>
<evidence type="ECO:0000256" key="6">
    <source>
        <dbReference type="ARBA" id="ARBA00023136"/>
    </source>
</evidence>
<dbReference type="GO" id="GO:0050479">
    <property type="term" value="F:glyceryl-ether monooxygenase activity"/>
    <property type="evidence" value="ECO:0000318"/>
    <property type="project" value="GO_Central"/>
</dbReference>
<sequence>MPLWPQFVILGAVLATWVFTHRVGQLLFPGVPVDYVIAAIPTYFMLIAIEATVHRAAPRLVSGPAAYNLADTWSSMSAGLAQQIIIKALAQVVSSLVLPYFTYNYIHQHFALTHPDPERWSTACLALTLSDFIYYWTHRFGHTVSLFWAGHQHHHTSEHYNLSTALRQGWFQSVYSTVYYLPAALFFPPGVFFSCVSVNTVYQFWVHTCLVRRLGPLEWIFSTPSHHRVHHDRRVHKNFGGILIIWDRMFGTFVDEGHVPEYLAHASGPREAQLFGIMRAERSWAEVVTQLQGLRAIFSHPPHQWLKKALYGPGWSTATAQRHLAVPSERSRAFRIFTVCSPLEGLYLVAVFQAAFVFAVLLGLHQQGRLLDRAGGITGHVVLHALSLMGAAGILSQDSVREAVGLPVANALRVGVAAIAGLLVLVAATGRVWLPTKTSLGHTQ</sequence>
<gene>
    <name evidence="9" type="ORF">MONBRDRAFT_21882</name>
</gene>
<protein>
    <recommendedName>
        <fullName evidence="8">Fatty acid hydroxylase domain-containing protein</fullName>
    </recommendedName>
</protein>
<comment type="subcellular location">
    <subcellularLocation>
        <location evidence="1">Endomembrane system</location>
        <topology evidence="1">Multi-pass membrane protein</topology>
    </subcellularLocation>
</comment>
<dbReference type="InParanoid" id="A9UNW4"/>
<keyword evidence="2 7" id="KW-0812">Transmembrane</keyword>
<organism evidence="9 10">
    <name type="scientific">Monosiga brevicollis</name>
    <name type="common">Choanoflagellate</name>
    <dbReference type="NCBI Taxonomy" id="81824"/>
    <lineage>
        <taxon>Eukaryota</taxon>
        <taxon>Choanoflagellata</taxon>
        <taxon>Craspedida</taxon>
        <taxon>Salpingoecidae</taxon>
        <taxon>Monosiga</taxon>
    </lineage>
</organism>
<feature type="domain" description="Fatty acid hydroxylase" evidence="8">
    <location>
        <begin position="124"/>
        <end position="252"/>
    </location>
</feature>
<dbReference type="RefSeq" id="XP_001742531.1">
    <property type="nucleotide sequence ID" value="XM_001742479.1"/>
</dbReference>
<dbReference type="OMA" id="RMSHEIG"/>
<dbReference type="eggNOG" id="KOG0872">
    <property type="taxonomic scope" value="Eukaryota"/>
</dbReference>
<dbReference type="GO" id="GO:0008610">
    <property type="term" value="P:lipid biosynthetic process"/>
    <property type="evidence" value="ECO:0007669"/>
    <property type="project" value="InterPro"/>
</dbReference>
<dbReference type="KEGG" id="mbr:MONBRDRAFT_21882"/>
<dbReference type="PANTHER" id="PTHR21624:SF1">
    <property type="entry name" value="ALKYLGLYCEROL MONOOXYGENASE"/>
    <property type="match status" value="1"/>
</dbReference>
<dbReference type="AlphaFoldDB" id="A9UNW4"/>
<keyword evidence="10" id="KW-1185">Reference proteome</keyword>
<feature type="transmembrane region" description="Helical" evidence="7">
    <location>
        <begin position="415"/>
        <end position="434"/>
    </location>
</feature>
<dbReference type="EMBL" id="CH991543">
    <property type="protein sequence ID" value="EDQ92769.1"/>
    <property type="molecule type" value="Genomic_DNA"/>
</dbReference>
<dbReference type="GO" id="GO:0005783">
    <property type="term" value="C:endoplasmic reticulum"/>
    <property type="evidence" value="ECO:0000318"/>
    <property type="project" value="GO_Central"/>
</dbReference>
<dbReference type="GO" id="GO:0016020">
    <property type="term" value="C:membrane"/>
    <property type="evidence" value="ECO:0007669"/>
    <property type="project" value="GOC"/>
</dbReference>
<keyword evidence="5" id="KW-0443">Lipid metabolism</keyword>
<evidence type="ECO:0000256" key="5">
    <source>
        <dbReference type="ARBA" id="ARBA00023098"/>
    </source>
</evidence>
<keyword evidence="6 7" id="KW-0472">Membrane</keyword>
<reference evidence="9 10" key="1">
    <citation type="journal article" date="2008" name="Nature">
        <title>The genome of the choanoflagellate Monosiga brevicollis and the origin of metazoans.</title>
        <authorList>
            <consortium name="JGI Sequencing"/>
            <person name="King N."/>
            <person name="Westbrook M.J."/>
            <person name="Young S.L."/>
            <person name="Kuo A."/>
            <person name="Abedin M."/>
            <person name="Chapman J."/>
            <person name="Fairclough S."/>
            <person name="Hellsten U."/>
            <person name="Isogai Y."/>
            <person name="Letunic I."/>
            <person name="Marr M."/>
            <person name="Pincus D."/>
            <person name="Putnam N."/>
            <person name="Rokas A."/>
            <person name="Wright K.J."/>
            <person name="Zuzow R."/>
            <person name="Dirks W."/>
            <person name="Good M."/>
            <person name="Goodstein D."/>
            <person name="Lemons D."/>
            <person name="Li W."/>
            <person name="Lyons J.B."/>
            <person name="Morris A."/>
            <person name="Nichols S."/>
            <person name="Richter D.J."/>
            <person name="Salamov A."/>
            <person name="Bork P."/>
            <person name="Lim W.A."/>
            <person name="Manning G."/>
            <person name="Miller W.T."/>
            <person name="McGinnis W."/>
            <person name="Shapiro H."/>
            <person name="Tjian R."/>
            <person name="Grigoriev I.V."/>
            <person name="Rokhsar D."/>
        </authorList>
    </citation>
    <scope>NUCLEOTIDE SEQUENCE [LARGE SCALE GENOMIC DNA]</scope>
    <source>
        <strain evidence="10">MX1 / ATCC 50154</strain>
    </source>
</reference>
<name>A9UNW4_MONBE</name>
<evidence type="ECO:0000259" key="8">
    <source>
        <dbReference type="Pfam" id="PF04116"/>
    </source>
</evidence>